<sequence length="28" mass="3133">MSPSIGLITLNAKFIHSSLSIRYLRNVT</sequence>
<accession>A0A382T1V0</accession>
<name>A0A382T1V0_9ZZZZ</name>
<feature type="non-terminal residue" evidence="1">
    <location>
        <position position="28"/>
    </location>
</feature>
<organism evidence="1">
    <name type="scientific">marine metagenome</name>
    <dbReference type="NCBI Taxonomy" id="408172"/>
    <lineage>
        <taxon>unclassified sequences</taxon>
        <taxon>metagenomes</taxon>
        <taxon>ecological metagenomes</taxon>
    </lineage>
</organism>
<dbReference type="AlphaFoldDB" id="A0A382T1V0"/>
<dbReference type="EMBL" id="UINC01132731">
    <property type="protein sequence ID" value="SVD15221.1"/>
    <property type="molecule type" value="Genomic_DNA"/>
</dbReference>
<gene>
    <name evidence="1" type="ORF">METZ01_LOCUS368075</name>
</gene>
<evidence type="ECO:0000313" key="1">
    <source>
        <dbReference type="EMBL" id="SVD15221.1"/>
    </source>
</evidence>
<reference evidence="1" key="1">
    <citation type="submission" date="2018-05" db="EMBL/GenBank/DDBJ databases">
        <authorList>
            <person name="Lanie J.A."/>
            <person name="Ng W.-L."/>
            <person name="Kazmierczak K.M."/>
            <person name="Andrzejewski T.M."/>
            <person name="Davidsen T.M."/>
            <person name="Wayne K.J."/>
            <person name="Tettelin H."/>
            <person name="Glass J.I."/>
            <person name="Rusch D."/>
            <person name="Podicherti R."/>
            <person name="Tsui H.-C.T."/>
            <person name="Winkler M.E."/>
        </authorList>
    </citation>
    <scope>NUCLEOTIDE SEQUENCE</scope>
</reference>
<proteinExistence type="predicted"/>
<protein>
    <submittedName>
        <fullName evidence="1">Uncharacterized protein</fullName>
    </submittedName>
</protein>